<proteinExistence type="predicted"/>
<gene>
    <name evidence="3" type="ORF">ACFQL9_13400</name>
</gene>
<name>A0ABD5WIQ0_9EURY</name>
<feature type="region of interest" description="Disordered" evidence="1">
    <location>
        <begin position="144"/>
        <end position="172"/>
    </location>
</feature>
<comment type="caution">
    <text evidence="3">The sequence shown here is derived from an EMBL/GenBank/DDBJ whole genome shotgun (WGS) entry which is preliminary data.</text>
</comment>
<feature type="compositionally biased region" description="Gly residues" evidence="1">
    <location>
        <begin position="161"/>
        <end position="172"/>
    </location>
</feature>
<dbReference type="Pfam" id="PF01638">
    <property type="entry name" value="HxlR"/>
    <property type="match status" value="1"/>
</dbReference>
<sequence length="172" mass="18783">MTETYMNYARKVPKEIRLAVEGLHGQNDLRFAVIIALLEGDNMKFTDLKETLEVHQQTLSNALDGLQTAGIIKKEADGMVGGQQTGQYVTTEYGKQILDGFYAAMKPKRENVSRDFELTPARNVYGDNVLVGGWNVTGVSEREVVSSQSKSTNVESFGRSGTYGSGNPGVPS</sequence>
<evidence type="ECO:0000259" key="2">
    <source>
        <dbReference type="Pfam" id="PF01638"/>
    </source>
</evidence>
<feature type="domain" description="HTH hxlR-type" evidence="2">
    <location>
        <begin position="33"/>
        <end position="99"/>
    </location>
</feature>
<reference evidence="3 4" key="1">
    <citation type="journal article" date="2019" name="Int. J. Syst. Evol. Microbiol.">
        <title>The Global Catalogue of Microorganisms (GCM) 10K type strain sequencing project: providing services to taxonomists for standard genome sequencing and annotation.</title>
        <authorList>
            <consortium name="The Broad Institute Genomics Platform"/>
            <consortium name="The Broad Institute Genome Sequencing Center for Infectious Disease"/>
            <person name="Wu L."/>
            <person name="Ma J."/>
        </authorList>
    </citation>
    <scope>NUCLEOTIDE SEQUENCE [LARGE SCALE GENOMIC DNA]</scope>
    <source>
        <strain evidence="3 4">DT31</strain>
    </source>
</reference>
<organism evidence="3 4">
    <name type="scientific">Halobaculum lipolyticum</name>
    <dbReference type="NCBI Taxonomy" id="3032001"/>
    <lineage>
        <taxon>Archaea</taxon>
        <taxon>Methanobacteriati</taxon>
        <taxon>Methanobacteriota</taxon>
        <taxon>Stenosarchaea group</taxon>
        <taxon>Halobacteria</taxon>
        <taxon>Halobacteriales</taxon>
        <taxon>Haloferacaceae</taxon>
        <taxon>Halobaculum</taxon>
    </lineage>
</organism>
<dbReference type="Proteomes" id="UP001596461">
    <property type="component" value="Unassembled WGS sequence"/>
</dbReference>
<evidence type="ECO:0000256" key="1">
    <source>
        <dbReference type="SAM" id="MobiDB-lite"/>
    </source>
</evidence>
<evidence type="ECO:0000313" key="3">
    <source>
        <dbReference type="EMBL" id="MFC7070644.1"/>
    </source>
</evidence>
<dbReference type="InterPro" id="IPR002577">
    <property type="entry name" value="HTH_HxlR"/>
</dbReference>
<protein>
    <submittedName>
        <fullName evidence="3">Winged helix-turn-helix transcriptional regulator</fullName>
    </submittedName>
</protein>
<evidence type="ECO:0000313" key="4">
    <source>
        <dbReference type="Proteomes" id="UP001596461"/>
    </source>
</evidence>
<feature type="compositionally biased region" description="Polar residues" evidence="1">
    <location>
        <begin position="145"/>
        <end position="155"/>
    </location>
</feature>
<dbReference type="EMBL" id="JBHTAH010000012">
    <property type="protein sequence ID" value="MFC7070644.1"/>
    <property type="molecule type" value="Genomic_DNA"/>
</dbReference>
<dbReference type="InterPro" id="IPR036390">
    <property type="entry name" value="WH_DNA-bd_sf"/>
</dbReference>
<dbReference type="SUPFAM" id="SSF46785">
    <property type="entry name" value="Winged helix' DNA-binding domain"/>
    <property type="match status" value="1"/>
</dbReference>
<dbReference type="Gene3D" id="1.10.10.10">
    <property type="entry name" value="Winged helix-like DNA-binding domain superfamily/Winged helix DNA-binding domain"/>
    <property type="match status" value="1"/>
</dbReference>
<dbReference type="AlphaFoldDB" id="A0ABD5WIQ0"/>
<keyword evidence="4" id="KW-1185">Reference proteome</keyword>
<dbReference type="InterPro" id="IPR036388">
    <property type="entry name" value="WH-like_DNA-bd_sf"/>
</dbReference>
<accession>A0ABD5WIQ0</accession>